<keyword evidence="3" id="KW-1185">Reference proteome</keyword>
<organism evidence="2 3">
    <name type="scientific">Ceraceosorus bombacis</name>
    <dbReference type="NCBI Taxonomy" id="401625"/>
    <lineage>
        <taxon>Eukaryota</taxon>
        <taxon>Fungi</taxon>
        <taxon>Dikarya</taxon>
        <taxon>Basidiomycota</taxon>
        <taxon>Ustilaginomycotina</taxon>
        <taxon>Exobasidiomycetes</taxon>
        <taxon>Ceraceosorales</taxon>
        <taxon>Ceraceosoraceae</taxon>
        <taxon>Ceraceosorus</taxon>
    </lineage>
</organism>
<accession>A0A0P1BJQ5</accession>
<reference evidence="2 3" key="1">
    <citation type="submission" date="2014-09" db="EMBL/GenBank/DDBJ databases">
        <authorList>
            <person name="Magalhaes I.L.F."/>
            <person name="Oliveira U."/>
            <person name="Santos F.R."/>
            <person name="Vidigal T.H.D.A."/>
            <person name="Brescovit A.D."/>
            <person name="Santos A.J."/>
        </authorList>
    </citation>
    <scope>NUCLEOTIDE SEQUENCE [LARGE SCALE GENOMIC DNA]</scope>
</reference>
<dbReference type="GO" id="GO:0005802">
    <property type="term" value="C:trans-Golgi network"/>
    <property type="evidence" value="ECO:0007669"/>
    <property type="project" value="TreeGrafter"/>
</dbReference>
<evidence type="ECO:0000259" key="1">
    <source>
        <dbReference type="Pfam" id="PF26251"/>
    </source>
</evidence>
<proteinExistence type="predicted"/>
<dbReference type="OrthoDB" id="27962at2759"/>
<feature type="domain" description="Trs120/TRAPPC9 TPR region" evidence="1">
    <location>
        <begin position="26"/>
        <end position="271"/>
    </location>
</feature>
<name>A0A0P1BJQ5_9BASI</name>
<dbReference type="EMBL" id="CCYA01000278">
    <property type="protein sequence ID" value="CEH16021.1"/>
    <property type="molecule type" value="Genomic_DNA"/>
</dbReference>
<dbReference type="AlphaFoldDB" id="A0A0P1BJQ5"/>
<dbReference type="InterPro" id="IPR013935">
    <property type="entry name" value="Trs120_TRAPPC9"/>
</dbReference>
<dbReference type="InterPro" id="IPR058564">
    <property type="entry name" value="TPR_TRAPPC9_Trs120"/>
</dbReference>
<evidence type="ECO:0000313" key="3">
    <source>
        <dbReference type="Proteomes" id="UP000054845"/>
    </source>
</evidence>
<dbReference type="PANTHER" id="PTHR21512:SF5">
    <property type="entry name" value="TRAFFICKING PROTEIN PARTICLE COMPLEX SUBUNIT 9"/>
    <property type="match status" value="1"/>
</dbReference>
<sequence>MIYGGIPPVLAETTRPTTATYIQHSTACNVQRYEIAAPASQALTHSFAALKPADQIFILSSSASVFGCIGFARRETYLLRQMQVVLLGMFARTITDRSAAQQDRSFADRPFVNSYSDDVVRTLEIARKVCDEAYSIQPEKGAAWNVLALAQGVLDVHSISTDVPTTKHISREHFLARYLRASWGAQASLEGLGSTRAESISGVSLLQDEAPFGWAEQQMALLRDTVGICEMLGDETSAVFFASLLLRDFHWLLAPSEQAHLIAAIHKATQDARLERGSRTLKVKYWGPPEPVVDIEAIPIDPE</sequence>
<dbReference type="PANTHER" id="PTHR21512">
    <property type="entry name" value="TRAFFICKING PROTEIN PARTICLE COMPLEX SUBUNIT 9"/>
    <property type="match status" value="1"/>
</dbReference>
<evidence type="ECO:0000313" key="2">
    <source>
        <dbReference type="EMBL" id="CEH16021.1"/>
    </source>
</evidence>
<dbReference type="Pfam" id="PF26251">
    <property type="entry name" value="TPR_TRAPPC9-Trs120"/>
    <property type="match status" value="1"/>
</dbReference>
<dbReference type="STRING" id="401625.A0A0P1BJQ5"/>
<dbReference type="Proteomes" id="UP000054845">
    <property type="component" value="Unassembled WGS sequence"/>
</dbReference>
<protein>
    <submittedName>
        <fullName evidence="2">TRAPP II complex, Trs120</fullName>
    </submittedName>
</protein>